<accession>A0A6J7K0N9</accession>
<dbReference type="AlphaFoldDB" id="A0A6J7K0N9"/>
<evidence type="ECO:0000313" key="1">
    <source>
        <dbReference type="EMBL" id="CAB4947932.1"/>
    </source>
</evidence>
<proteinExistence type="predicted"/>
<protein>
    <submittedName>
        <fullName evidence="1">Unannotated protein</fullName>
    </submittedName>
</protein>
<gene>
    <name evidence="1" type="ORF">UFOPK3837_00244</name>
</gene>
<name>A0A6J7K0N9_9ZZZZ</name>
<reference evidence="1" key="1">
    <citation type="submission" date="2020-05" db="EMBL/GenBank/DDBJ databases">
        <authorList>
            <person name="Chiriac C."/>
            <person name="Salcher M."/>
            <person name="Ghai R."/>
            <person name="Kavagutti S V."/>
        </authorList>
    </citation>
    <scope>NUCLEOTIDE SEQUENCE</scope>
</reference>
<organism evidence="1">
    <name type="scientific">freshwater metagenome</name>
    <dbReference type="NCBI Taxonomy" id="449393"/>
    <lineage>
        <taxon>unclassified sequences</taxon>
        <taxon>metagenomes</taxon>
        <taxon>ecological metagenomes</taxon>
    </lineage>
</organism>
<sequence>MLKLIPKFELTEAFAAEAGQLFLMFGDAERWPADSIARVLVVRAPDYVQVAFLDRSRAGIQVNSLGAGKCEVIISHELLASAESAKLQKKFWQSYLKLIRQKVER</sequence>
<dbReference type="EMBL" id="CAFBNO010000004">
    <property type="protein sequence ID" value="CAB4947932.1"/>
    <property type="molecule type" value="Genomic_DNA"/>
</dbReference>